<dbReference type="RefSeq" id="XP_041553690.1">
    <property type="nucleotide sequence ID" value="XM_041700735.1"/>
</dbReference>
<dbReference type="Proteomes" id="UP000654913">
    <property type="component" value="Chromosome 2"/>
</dbReference>
<accession>A0A7R7XHE7</accession>
<protein>
    <submittedName>
        <fullName evidence="1">Uncharacterized protein</fullName>
    </submittedName>
</protein>
<sequence length="136" mass="15692">MPFPVIEKLSLHNLHKIIRKSRQMRSNRLFSSAKESTMFKVMNCYVFSILQTLNGPDLSSWLPGPCPNASELMCEPIIATVQTKHLFIESQRLDIRRQMVLNLRILSVIAWTAGNQTNWHSKTTQSPELRQRSTEP</sequence>
<evidence type="ECO:0000313" key="1">
    <source>
        <dbReference type="EMBL" id="BCS21496.1"/>
    </source>
</evidence>
<name>A0A7R7XHE7_9EURO</name>
<dbReference type="KEGG" id="apuu:APUU_21928A"/>
<dbReference type="GeneID" id="64971501"/>
<keyword evidence="2" id="KW-1185">Reference proteome</keyword>
<dbReference type="AlphaFoldDB" id="A0A7R7XHE7"/>
<proteinExistence type="predicted"/>
<gene>
    <name evidence="1" type="ORF">APUU_21928A</name>
</gene>
<evidence type="ECO:0000313" key="2">
    <source>
        <dbReference type="Proteomes" id="UP000654913"/>
    </source>
</evidence>
<reference evidence="1" key="1">
    <citation type="submission" date="2021-01" db="EMBL/GenBank/DDBJ databases">
        <authorList>
            <consortium name="Aspergillus puulaauensis MK2 genome sequencing consortium"/>
            <person name="Kazuki M."/>
            <person name="Futagami T."/>
        </authorList>
    </citation>
    <scope>NUCLEOTIDE SEQUENCE</scope>
    <source>
        <strain evidence="1">MK2</strain>
    </source>
</reference>
<dbReference type="EMBL" id="AP024444">
    <property type="protein sequence ID" value="BCS21496.1"/>
    <property type="molecule type" value="Genomic_DNA"/>
</dbReference>
<reference evidence="1" key="2">
    <citation type="submission" date="2021-02" db="EMBL/GenBank/DDBJ databases">
        <title>Aspergillus puulaauensis MK2 genome sequence.</title>
        <authorList>
            <person name="Futagami T."/>
            <person name="Mori K."/>
            <person name="Kadooka C."/>
            <person name="Tanaka T."/>
        </authorList>
    </citation>
    <scope>NUCLEOTIDE SEQUENCE</scope>
    <source>
        <strain evidence="1">MK2</strain>
    </source>
</reference>
<organism evidence="1 2">
    <name type="scientific">Aspergillus puulaauensis</name>
    <dbReference type="NCBI Taxonomy" id="1220207"/>
    <lineage>
        <taxon>Eukaryota</taxon>
        <taxon>Fungi</taxon>
        <taxon>Dikarya</taxon>
        <taxon>Ascomycota</taxon>
        <taxon>Pezizomycotina</taxon>
        <taxon>Eurotiomycetes</taxon>
        <taxon>Eurotiomycetidae</taxon>
        <taxon>Eurotiales</taxon>
        <taxon>Aspergillaceae</taxon>
        <taxon>Aspergillus</taxon>
    </lineage>
</organism>